<protein>
    <submittedName>
        <fullName evidence="11">Probable AGP3 - Protein of the amino-acid permease family</fullName>
    </submittedName>
    <submittedName>
        <fullName evidence="10">Probable AGP3-Protein of the amino-acid permease family</fullName>
    </submittedName>
</protein>
<dbReference type="FunFam" id="1.20.1740.10:FF:000001">
    <property type="entry name" value="Amino acid permease"/>
    <property type="match status" value="1"/>
</dbReference>
<evidence type="ECO:0000256" key="2">
    <source>
        <dbReference type="ARBA" id="ARBA00022448"/>
    </source>
</evidence>
<dbReference type="GO" id="GO:0016020">
    <property type="term" value="C:membrane"/>
    <property type="evidence" value="ECO:0007669"/>
    <property type="project" value="UniProtKB-SubCell"/>
</dbReference>
<dbReference type="Gene3D" id="1.20.1740.10">
    <property type="entry name" value="Amino acid/polyamine transporter I"/>
    <property type="match status" value="1"/>
</dbReference>
<evidence type="ECO:0000259" key="9">
    <source>
        <dbReference type="Pfam" id="PF00324"/>
    </source>
</evidence>
<reference evidence="10" key="2">
    <citation type="submission" date="2016-04" db="EMBL/GenBank/DDBJ databases">
        <authorList>
            <person name="Evans L.H."/>
            <person name="Alamgir A."/>
            <person name="Owens N."/>
            <person name="Weber N.D."/>
            <person name="Virtaneva K."/>
            <person name="Barbian K."/>
            <person name="Babar A."/>
            <person name="Rosenke K."/>
        </authorList>
    </citation>
    <scope>NUCLEOTIDE SEQUENCE</scope>
    <source>
        <strain evidence="10">UB2112</strain>
    </source>
</reference>
<dbReference type="OrthoDB" id="3900342at2759"/>
<feature type="transmembrane region" description="Helical" evidence="8">
    <location>
        <begin position="73"/>
        <end position="93"/>
    </location>
</feature>
<organism evidence="10 12">
    <name type="scientific">Ustilago bromivora</name>
    <dbReference type="NCBI Taxonomy" id="307758"/>
    <lineage>
        <taxon>Eukaryota</taxon>
        <taxon>Fungi</taxon>
        <taxon>Dikarya</taxon>
        <taxon>Basidiomycota</taxon>
        <taxon>Ustilaginomycotina</taxon>
        <taxon>Ustilaginomycetes</taxon>
        <taxon>Ustilaginales</taxon>
        <taxon>Ustilaginaceae</taxon>
        <taxon>Ustilago</taxon>
    </lineage>
</organism>
<reference evidence="11" key="3">
    <citation type="submission" date="2018-08" db="EMBL/GenBank/DDBJ databases">
        <authorList>
            <person name="Guldener U."/>
        </authorList>
    </citation>
    <scope>NUCLEOTIDE SEQUENCE</scope>
    <source>
        <strain evidence="11">UB2</strain>
    </source>
</reference>
<feature type="compositionally biased region" description="Polar residues" evidence="7">
    <location>
        <begin position="14"/>
        <end position="25"/>
    </location>
</feature>
<feature type="transmembrane region" description="Helical" evidence="8">
    <location>
        <begin position="426"/>
        <end position="450"/>
    </location>
</feature>
<proteinExistence type="predicted"/>
<evidence type="ECO:0000313" key="10">
    <source>
        <dbReference type="EMBL" id="SAM85854.1"/>
    </source>
</evidence>
<evidence type="ECO:0000313" key="11">
    <source>
        <dbReference type="EMBL" id="SYW76272.1"/>
    </source>
</evidence>
<feature type="transmembrane region" description="Helical" evidence="8">
    <location>
        <begin position="216"/>
        <end position="236"/>
    </location>
</feature>
<feature type="transmembrane region" description="Helical" evidence="8">
    <location>
        <begin position="471"/>
        <end position="490"/>
    </location>
</feature>
<keyword evidence="13" id="KW-1185">Reference proteome</keyword>
<gene>
    <name evidence="11" type="ORF">UBRO2_01343</name>
    <name evidence="10" type="ORF">UBRO_07207</name>
</gene>
<feature type="transmembrane region" description="Helical" evidence="8">
    <location>
        <begin position="184"/>
        <end position="204"/>
    </location>
</feature>
<dbReference type="PANTHER" id="PTHR43341:SF26">
    <property type="entry name" value="GENERAL AMINO ACID PERMEASE AGP3"/>
    <property type="match status" value="1"/>
</dbReference>
<sequence length="578" mass="61909">MSVPYTGSGGVDHITTTSNQAQTGSAFKELPSSHPSSPDADDIEKTRSNAASANSDKPPAEDLRRALQTRHMVMIAIGGIIGPGLLVGSGTALANAGPAGALIAFAITGGIVYFVLQALGEMATLFAIRGSFIEYAGRWVDPALGFVAGWIYWELWISVLSNEYNAVAIVIRYWDGAQVVPTGAWLAIFWVLFMGLSCLGVLAYGEVEFVLATIKVIGIVVFFILSIVINVGGAGGDQGYIGFRYFRDPGPFKNTGLPALNSIAKILVVASTLYSGTEAIALTAAEARNPARAVPVAIRSVFYRIIFLYLGTIFFIGLNVPSNDTSLVSAESKAAASPLTIALRRGGIGAAASVINALVILSVISAGNSSLYIASRTLQSLGATGRAPKIFGWTTRKGKVPIPALVLSNLVALISLLSINSGASTVFTYIINISGVSTFIIFAIICLCHIRFRQAWLHHGNSLNDLPFRAWLAPYGTWGALILNVVLAFFQGYTTFLNPRKAADIIVAYIVIPVAVALYFGWKLYHRTKIVSLDDIDLDTGRRLIEDFEEPTAADDDLLVEKKPWYKRPAKVISRVLA</sequence>
<feature type="domain" description="Amino acid permease/ SLC12A" evidence="9">
    <location>
        <begin position="71"/>
        <end position="530"/>
    </location>
</feature>
<dbReference type="PIRSF" id="PIRSF006060">
    <property type="entry name" value="AA_transporter"/>
    <property type="match status" value="1"/>
</dbReference>
<evidence type="ECO:0000256" key="5">
    <source>
        <dbReference type="ARBA" id="ARBA00022989"/>
    </source>
</evidence>
<evidence type="ECO:0000256" key="7">
    <source>
        <dbReference type="SAM" id="MobiDB-lite"/>
    </source>
</evidence>
<keyword evidence="6 8" id="KW-0472">Membrane</keyword>
<name>A0A1K0GCP9_9BASI</name>
<dbReference type="AlphaFoldDB" id="A0A1K0GCP9"/>
<keyword evidence="3 8" id="KW-0812">Transmembrane</keyword>
<evidence type="ECO:0000256" key="3">
    <source>
        <dbReference type="ARBA" id="ARBA00022692"/>
    </source>
</evidence>
<dbReference type="Pfam" id="PF00324">
    <property type="entry name" value="AA_permease"/>
    <property type="match status" value="1"/>
</dbReference>
<dbReference type="PROSITE" id="PS00218">
    <property type="entry name" value="AMINO_ACID_PERMEASE_1"/>
    <property type="match status" value="1"/>
</dbReference>
<evidence type="ECO:0000313" key="12">
    <source>
        <dbReference type="Proteomes" id="UP000179920"/>
    </source>
</evidence>
<dbReference type="GO" id="GO:0015171">
    <property type="term" value="F:amino acid transmembrane transporter activity"/>
    <property type="evidence" value="ECO:0007669"/>
    <property type="project" value="TreeGrafter"/>
</dbReference>
<feature type="region of interest" description="Disordered" evidence="7">
    <location>
        <begin position="1"/>
        <end position="60"/>
    </location>
</feature>
<dbReference type="Proteomes" id="UP000179920">
    <property type="component" value="Chromosome XIX"/>
</dbReference>
<dbReference type="InterPro" id="IPR004840">
    <property type="entry name" value="Amino_acid_permease_CS"/>
</dbReference>
<evidence type="ECO:0000256" key="1">
    <source>
        <dbReference type="ARBA" id="ARBA00004141"/>
    </source>
</evidence>
<dbReference type="Proteomes" id="UP000658997">
    <property type="component" value="Unassembled WGS sequence"/>
</dbReference>
<keyword evidence="2" id="KW-0813">Transport</keyword>
<reference evidence="12" key="1">
    <citation type="submission" date="2016-04" db="EMBL/GenBank/DDBJ databases">
        <authorList>
            <person name="Guldener U."/>
            <person name="Guldener U."/>
        </authorList>
    </citation>
    <scope>NUCLEOTIDE SEQUENCE [LARGE SCALE GENOMIC DNA]</scope>
    <source>
        <strain evidence="12">UB2112</strain>
    </source>
</reference>
<feature type="transmembrane region" description="Helical" evidence="8">
    <location>
        <begin position="400"/>
        <end position="420"/>
    </location>
</feature>
<dbReference type="PANTHER" id="PTHR43341">
    <property type="entry name" value="AMINO ACID PERMEASE"/>
    <property type="match status" value="1"/>
</dbReference>
<dbReference type="InterPro" id="IPR050524">
    <property type="entry name" value="APC_YAT"/>
</dbReference>
<feature type="transmembrane region" description="Helical" evidence="8">
    <location>
        <begin position="502"/>
        <end position="522"/>
    </location>
</feature>
<evidence type="ECO:0000256" key="6">
    <source>
        <dbReference type="ARBA" id="ARBA00023136"/>
    </source>
</evidence>
<evidence type="ECO:0000256" key="8">
    <source>
        <dbReference type="SAM" id="Phobius"/>
    </source>
</evidence>
<keyword evidence="4" id="KW-0029">Amino-acid transport</keyword>
<dbReference type="InterPro" id="IPR004841">
    <property type="entry name" value="AA-permease/SLC12A_dom"/>
</dbReference>
<feature type="transmembrane region" description="Helical" evidence="8">
    <location>
        <begin position="301"/>
        <end position="320"/>
    </location>
</feature>
<dbReference type="EMBL" id="LT558135">
    <property type="protein sequence ID" value="SAM85854.1"/>
    <property type="molecule type" value="Genomic_DNA"/>
</dbReference>
<dbReference type="EMBL" id="ULHB01000017">
    <property type="protein sequence ID" value="SYW76272.1"/>
    <property type="molecule type" value="Genomic_DNA"/>
</dbReference>
<feature type="transmembrane region" description="Helical" evidence="8">
    <location>
        <begin position="347"/>
        <end position="366"/>
    </location>
</feature>
<feature type="transmembrane region" description="Helical" evidence="8">
    <location>
        <begin position="99"/>
        <end position="120"/>
    </location>
</feature>
<evidence type="ECO:0000313" key="13">
    <source>
        <dbReference type="Proteomes" id="UP000658997"/>
    </source>
</evidence>
<comment type="subcellular location">
    <subcellularLocation>
        <location evidence="1">Membrane</location>
        <topology evidence="1">Multi-pass membrane protein</topology>
    </subcellularLocation>
</comment>
<accession>A0A1K0GCP9</accession>
<evidence type="ECO:0000256" key="4">
    <source>
        <dbReference type="ARBA" id="ARBA00022970"/>
    </source>
</evidence>
<keyword evidence="5 8" id="KW-1133">Transmembrane helix</keyword>